<reference evidence="3" key="1">
    <citation type="journal article" date="2005" name="Nature">
        <title>The map-based sequence of the rice genome.</title>
        <authorList>
            <consortium name="International rice genome sequencing project (IRGSP)"/>
            <person name="Matsumoto T."/>
            <person name="Wu J."/>
            <person name="Kanamori H."/>
            <person name="Katayose Y."/>
            <person name="Fujisawa M."/>
            <person name="Namiki N."/>
            <person name="Mizuno H."/>
            <person name="Yamamoto K."/>
            <person name="Antonio B.A."/>
            <person name="Baba T."/>
            <person name="Sakata K."/>
            <person name="Nagamura Y."/>
            <person name="Aoki H."/>
            <person name="Arikawa K."/>
            <person name="Arita K."/>
            <person name="Bito T."/>
            <person name="Chiden Y."/>
            <person name="Fujitsuka N."/>
            <person name="Fukunaka R."/>
            <person name="Hamada M."/>
            <person name="Harada C."/>
            <person name="Hayashi A."/>
            <person name="Hijishita S."/>
            <person name="Honda M."/>
            <person name="Hosokawa S."/>
            <person name="Ichikawa Y."/>
            <person name="Idonuma A."/>
            <person name="Iijima M."/>
            <person name="Ikeda M."/>
            <person name="Ikeno M."/>
            <person name="Ito K."/>
            <person name="Ito S."/>
            <person name="Ito T."/>
            <person name="Ito Y."/>
            <person name="Ito Y."/>
            <person name="Iwabuchi A."/>
            <person name="Kamiya K."/>
            <person name="Karasawa W."/>
            <person name="Kurita K."/>
            <person name="Katagiri S."/>
            <person name="Kikuta A."/>
            <person name="Kobayashi H."/>
            <person name="Kobayashi N."/>
            <person name="Machita K."/>
            <person name="Maehara T."/>
            <person name="Masukawa M."/>
            <person name="Mizubayashi T."/>
            <person name="Mukai Y."/>
            <person name="Nagasaki H."/>
            <person name="Nagata Y."/>
            <person name="Naito S."/>
            <person name="Nakashima M."/>
            <person name="Nakama Y."/>
            <person name="Nakamichi Y."/>
            <person name="Nakamura M."/>
            <person name="Meguro A."/>
            <person name="Negishi M."/>
            <person name="Ohta I."/>
            <person name="Ohta T."/>
            <person name="Okamoto M."/>
            <person name="Ono N."/>
            <person name="Saji S."/>
            <person name="Sakaguchi M."/>
            <person name="Sakai K."/>
            <person name="Shibata M."/>
            <person name="Shimokawa T."/>
            <person name="Song J."/>
            <person name="Takazaki Y."/>
            <person name="Terasawa K."/>
            <person name="Tsugane M."/>
            <person name="Tsuji K."/>
            <person name="Ueda S."/>
            <person name="Waki K."/>
            <person name="Yamagata H."/>
            <person name="Yamamoto M."/>
            <person name="Yamamoto S."/>
            <person name="Yamane H."/>
            <person name="Yoshiki S."/>
            <person name="Yoshihara R."/>
            <person name="Yukawa K."/>
            <person name="Zhong H."/>
            <person name="Yano M."/>
            <person name="Yuan Q."/>
            <person name="Ouyang S."/>
            <person name="Liu J."/>
            <person name="Jones K.M."/>
            <person name="Gansberger K."/>
            <person name="Moffat K."/>
            <person name="Hill J."/>
            <person name="Bera J."/>
            <person name="Fadrosh D."/>
            <person name="Jin S."/>
            <person name="Johri S."/>
            <person name="Kim M."/>
            <person name="Overton L."/>
            <person name="Reardon M."/>
            <person name="Tsitrin T."/>
            <person name="Vuong H."/>
            <person name="Weaver B."/>
            <person name="Ciecko A."/>
            <person name="Tallon L."/>
            <person name="Jackson J."/>
            <person name="Pai G."/>
            <person name="Aken S.V."/>
            <person name="Utterback T."/>
            <person name="Reidmuller S."/>
            <person name="Feldblyum T."/>
            <person name="Hsiao J."/>
            <person name="Zismann V."/>
            <person name="Iobst S."/>
            <person name="de Vazeille A.R."/>
            <person name="Buell C.R."/>
            <person name="Ying K."/>
            <person name="Li Y."/>
            <person name="Lu T."/>
            <person name="Huang Y."/>
            <person name="Zhao Q."/>
            <person name="Feng Q."/>
            <person name="Zhang L."/>
            <person name="Zhu J."/>
            <person name="Weng Q."/>
            <person name="Mu J."/>
            <person name="Lu Y."/>
            <person name="Fan D."/>
            <person name="Liu Y."/>
            <person name="Guan J."/>
            <person name="Zhang Y."/>
            <person name="Yu S."/>
            <person name="Liu X."/>
            <person name="Zhang Y."/>
            <person name="Hong G."/>
            <person name="Han B."/>
            <person name="Choisne N."/>
            <person name="Demange N."/>
            <person name="Orjeda G."/>
            <person name="Samain S."/>
            <person name="Cattolico L."/>
            <person name="Pelletier E."/>
            <person name="Couloux A."/>
            <person name="Segurens B."/>
            <person name="Wincker P."/>
            <person name="D'Hont A."/>
            <person name="Scarpelli C."/>
            <person name="Weissenbach J."/>
            <person name="Salanoubat M."/>
            <person name="Quetier F."/>
            <person name="Yu Y."/>
            <person name="Kim H.R."/>
            <person name="Rambo T."/>
            <person name="Currie J."/>
            <person name="Collura K."/>
            <person name="Luo M."/>
            <person name="Yang T."/>
            <person name="Ammiraju J.S.S."/>
            <person name="Engler F."/>
            <person name="Soderlund C."/>
            <person name="Wing R.A."/>
            <person name="Palmer L.E."/>
            <person name="de la Bastide M."/>
            <person name="Spiegel L."/>
            <person name="Nascimento L."/>
            <person name="Zutavern T."/>
            <person name="O'Shaughnessy A."/>
            <person name="Dike S."/>
            <person name="Dedhia N."/>
            <person name="Preston R."/>
            <person name="Balija V."/>
            <person name="McCombie W.R."/>
            <person name="Chow T."/>
            <person name="Chen H."/>
            <person name="Chung M."/>
            <person name="Chen C."/>
            <person name="Shaw J."/>
            <person name="Wu H."/>
            <person name="Hsiao K."/>
            <person name="Chao Y."/>
            <person name="Chu M."/>
            <person name="Cheng C."/>
            <person name="Hour A."/>
            <person name="Lee P."/>
            <person name="Lin S."/>
            <person name="Lin Y."/>
            <person name="Liou J."/>
            <person name="Liu S."/>
            <person name="Hsing Y."/>
            <person name="Raghuvanshi S."/>
            <person name="Mohanty A."/>
            <person name="Bharti A.K."/>
            <person name="Gaur A."/>
            <person name="Gupta V."/>
            <person name="Kumar D."/>
            <person name="Ravi V."/>
            <person name="Vij S."/>
            <person name="Kapur A."/>
            <person name="Khurana P."/>
            <person name="Khurana P."/>
            <person name="Khurana J.P."/>
            <person name="Tyagi A.K."/>
            <person name="Gaikwad K."/>
            <person name="Singh A."/>
            <person name="Dalal V."/>
            <person name="Srivastava S."/>
            <person name="Dixit A."/>
            <person name="Pal A.K."/>
            <person name="Ghazi I.A."/>
            <person name="Yadav M."/>
            <person name="Pandit A."/>
            <person name="Bhargava A."/>
            <person name="Sureshbabu K."/>
            <person name="Batra K."/>
            <person name="Sharma T.R."/>
            <person name="Mohapatra T."/>
            <person name="Singh N.K."/>
            <person name="Messing J."/>
            <person name="Nelson A.B."/>
            <person name="Fuks G."/>
            <person name="Kavchok S."/>
            <person name="Keizer G."/>
            <person name="Linton E."/>
            <person name="Llaca V."/>
            <person name="Song R."/>
            <person name="Tanyolac B."/>
            <person name="Young S."/>
            <person name="Ho-Il K."/>
            <person name="Hahn J.H."/>
            <person name="Sangsakoo G."/>
            <person name="Vanavichit A."/>
            <person name="de Mattos Luiz.A.T."/>
            <person name="Zimmer P.D."/>
            <person name="Malone G."/>
            <person name="Dellagostin O."/>
            <person name="de Oliveira A.C."/>
            <person name="Bevan M."/>
            <person name="Bancroft I."/>
            <person name="Minx P."/>
            <person name="Cordum H."/>
            <person name="Wilson R."/>
            <person name="Cheng Z."/>
            <person name="Jin W."/>
            <person name="Jiang J."/>
            <person name="Leong S.A."/>
            <person name="Iwama H."/>
            <person name="Gojobori T."/>
            <person name="Itoh T."/>
            <person name="Niimura Y."/>
            <person name="Fujii Y."/>
            <person name="Habara T."/>
            <person name="Sakai H."/>
            <person name="Sato Y."/>
            <person name="Wilson G."/>
            <person name="Kumar K."/>
            <person name="McCouch S."/>
            <person name="Juretic N."/>
            <person name="Hoen D."/>
            <person name="Wright S."/>
            <person name="Bruskiewich R."/>
            <person name="Bureau T."/>
            <person name="Miyao A."/>
            <person name="Hirochika H."/>
            <person name="Nishikawa T."/>
            <person name="Kadowaki K."/>
            <person name="Sugiura M."/>
            <person name="Burr B."/>
            <person name="Sasaki T."/>
        </authorList>
    </citation>
    <scope>NUCLEOTIDE SEQUENCE [LARGE SCALE GENOMIC DNA]</scope>
    <source>
        <strain evidence="3">cv. Nipponbare</strain>
    </source>
</reference>
<sequence length="65" mass="7162">MEVEGRERKKRKRGGEERAWRRGGSEKKKEKGRGGARQEGEGRMAHVGGAGPGEGGREGYRIVIL</sequence>
<accession>Q5Z6Z6</accession>
<name>Q5Z6Z6_ORYSJ</name>
<dbReference type="AlphaFoldDB" id="Q5Z6Z6"/>
<gene>
    <name evidence="2" type="primary">B1018E06.38</name>
</gene>
<evidence type="ECO:0000256" key="1">
    <source>
        <dbReference type="SAM" id="MobiDB-lite"/>
    </source>
</evidence>
<evidence type="ECO:0000313" key="3">
    <source>
        <dbReference type="Proteomes" id="UP000000763"/>
    </source>
</evidence>
<feature type="compositionally biased region" description="Basic and acidic residues" evidence="1">
    <location>
        <begin position="14"/>
        <end position="44"/>
    </location>
</feature>
<proteinExistence type="predicted"/>
<feature type="compositionally biased region" description="Basic and acidic residues" evidence="1">
    <location>
        <begin position="55"/>
        <end position="65"/>
    </location>
</feature>
<dbReference type="EMBL" id="AP004809">
    <property type="protein sequence ID" value="BAD54273.1"/>
    <property type="molecule type" value="Genomic_DNA"/>
</dbReference>
<protein>
    <submittedName>
        <fullName evidence="2">Uncharacterized protein</fullName>
    </submittedName>
</protein>
<dbReference type="Proteomes" id="UP000000763">
    <property type="component" value="Chromosome 6"/>
</dbReference>
<evidence type="ECO:0000313" key="2">
    <source>
        <dbReference type="EMBL" id="BAD54273.1"/>
    </source>
</evidence>
<reference evidence="3" key="2">
    <citation type="journal article" date="2008" name="Nucleic Acids Res.">
        <title>The rice annotation project database (RAP-DB): 2008 update.</title>
        <authorList>
            <consortium name="The rice annotation project (RAP)"/>
        </authorList>
    </citation>
    <scope>GENOME REANNOTATION</scope>
    <source>
        <strain evidence="3">cv. Nipponbare</strain>
    </source>
</reference>
<feature type="region of interest" description="Disordered" evidence="1">
    <location>
        <begin position="1"/>
        <end position="65"/>
    </location>
</feature>
<organism evidence="2 3">
    <name type="scientific">Oryza sativa subsp. japonica</name>
    <name type="common">Rice</name>
    <dbReference type="NCBI Taxonomy" id="39947"/>
    <lineage>
        <taxon>Eukaryota</taxon>
        <taxon>Viridiplantae</taxon>
        <taxon>Streptophyta</taxon>
        <taxon>Embryophyta</taxon>
        <taxon>Tracheophyta</taxon>
        <taxon>Spermatophyta</taxon>
        <taxon>Magnoliopsida</taxon>
        <taxon>Liliopsida</taxon>
        <taxon>Poales</taxon>
        <taxon>Poaceae</taxon>
        <taxon>BOP clade</taxon>
        <taxon>Oryzoideae</taxon>
        <taxon>Oryzeae</taxon>
        <taxon>Oryzinae</taxon>
        <taxon>Oryza</taxon>
        <taxon>Oryza sativa</taxon>
    </lineage>
</organism>